<dbReference type="AlphaFoldDB" id="A0A251VG78"/>
<keyword evidence="2" id="KW-1185">Reference proteome</keyword>
<sequence length="76" mass="8601">MLDAGSGCCRVGLTDPLYFFFFLIHLSHHSSTNPKKDICCSLSLLSPPPRSLISFTKSHLPTIIFYHFNLMVFLIL</sequence>
<proteinExistence type="predicted"/>
<organism evidence="1 2">
    <name type="scientific">Helianthus annuus</name>
    <name type="common">Common sunflower</name>
    <dbReference type="NCBI Taxonomy" id="4232"/>
    <lineage>
        <taxon>Eukaryota</taxon>
        <taxon>Viridiplantae</taxon>
        <taxon>Streptophyta</taxon>
        <taxon>Embryophyta</taxon>
        <taxon>Tracheophyta</taxon>
        <taxon>Spermatophyta</taxon>
        <taxon>Magnoliopsida</taxon>
        <taxon>eudicotyledons</taxon>
        <taxon>Gunneridae</taxon>
        <taxon>Pentapetalae</taxon>
        <taxon>asterids</taxon>
        <taxon>campanulids</taxon>
        <taxon>Asterales</taxon>
        <taxon>Asteraceae</taxon>
        <taxon>Asteroideae</taxon>
        <taxon>Heliantheae alliance</taxon>
        <taxon>Heliantheae</taxon>
        <taxon>Helianthus</taxon>
    </lineage>
</organism>
<name>A0A251VG78_HELAN</name>
<evidence type="ECO:0000313" key="2">
    <source>
        <dbReference type="Proteomes" id="UP000215914"/>
    </source>
</evidence>
<dbReference type="Proteomes" id="UP000215914">
    <property type="component" value="Chromosome 2"/>
</dbReference>
<dbReference type="EMBL" id="CM007891">
    <property type="protein sequence ID" value="OTG33942.1"/>
    <property type="molecule type" value="Genomic_DNA"/>
</dbReference>
<accession>A0A251VG78</accession>
<gene>
    <name evidence="1" type="ORF">HannXRQ_Chr02g0040211</name>
</gene>
<evidence type="ECO:0000313" key="1">
    <source>
        <dbReference type="EMBL" id="OTG33942.1"/>
    </source>
</evidence>
<dbReference type="InParanoid" id="A0A251VG78"/>
<reference evidence="2" key="1">
    <citation type="journal article" date="2017" name="Nature">
        <title>The sunflower genome provides insights into oil metabolism, flowering and Asterid evolution.</title>
        <authorList>
            <person name="Badouin H."/>
            <person name="Gouzy J."/>
            <person name="Grassa C.J."/>
            <person name="Murat F."/>
            <person name="Staton S.E."/>
            <person name="Cottret L."/>
            <person name="Lelandais-Briere C."/>
            <person name="Owens G.L."/>
            <person name="Carrere S."/>
            <person name="Mayjonade B."/>
            <person name="Legrand L."/>
            <person name="Gill N."/>
            <person name="Kane N.C."/>
            <person name="Bowers J.E."/>
            <person name="Hubner S."/>
            <person name="Bellec A."/>
            <person name="Berard A."/>
            <person name="Berges H."/>
            <person name="Blanchet N."/>
            <person name="Boniface M.C."/>
            <person name="Brunel D."/>
            <person name="Catrice O."/>
            <person name="Chaidir N."/>
            <person name="Claudel C."/>
            <person name="Donnadieu C."/>
            <person name="Faraut T."/>
            <person name="Fievet G."/>
            <person name="Helmstetter N."/>
            <person name="King M."/>
            <person name="Knapp S.J."/>
            <person name="Lai Z."/>
            <person name="Le Paslier M.C."/>
            <person name="Lippi Y."/>
            <person name="Lorenzon L."/>
            <person name="Mandel J.R."/>
            <person name="Marage G."/>
            <person name="Marchand G."/>
            <person name="Marquand E."/>
            <person name="Bret-Mestries E."/>
            <person name="Morien E."/>
            <person name="Nambeesan S."/>
            <person name="Nguyen T."/>
            <person name="Pegot-Espagnet P."/>
            <person name="Pouilly N."/>
            <person name="Raftis F."/>
            <person name="Sallet E."/>
            <person name="Schiex T."/>
            <person name="Thomas J."/>
            <person name="Vandecasteele C."/>
            <person name="Vares D."/>
            <person name="Vear F."/>
            <person name="Vautrin S."/>
            <person name="Crespi M."/>
            <person name="Mangin B."/>
            <person name="Burke J.M."/>
            <person name="Salse J."/>
            <person name="Munos S."/>
            <person name="Vincourt P."/>
            <person name="Rieseberg L.H."/>
            <person name="Langlade N.B."/>
        </authorList>
    </citation>
    <scope>NUCLEOTIDE SEQUENCE [LARGE SCALE GENOMIC DNA]</scope>
    <source>
        <strain evidence="2">cv. SF193</strain>
    </source>
</reference>
<protein>
    <submittedName>
        <fullName evidence="1">Uncharacterized protein</fullName>
    </submittedName>
</protein>